<evidence type="ECO:0000256" key="2">
    <source>
        <dbReference type="SAM" id="Phobius"/>
    </source>
</evidence>
<feature type="transmembrane region" description="Helical" evidence="2">
    <location>
        <begin position="196"/>
        <end position="225"/>
    </location>
</feature>
<feature type="transmembrane region" description="Helical" evidence="2">
    <location>
        <begin position="125"/>
        <end position="145"/>
    </location>
</feature>
<dbReference type="InterPro" id="IPR045931">
    <property type="entry name" value="DUF6350"/>
</dbReference>
<proteinExistence type="predicted"/>
<feature type="transmembrane region" description="Helical" evidence="2">
    <location>
        <begin position="368"/>
        <end position="396"/>
    </location>
</feature>
<feature type="transmembrane region" description="Helical" evidence="2">
    <location>
        <begin position="165"/>
        <end position="184"/>
    </location>
</feature>
<evidence type="ECO:0000313" key="3">
    <source>
        <dbReference type="EMBL" id="ANI93067.1"/>
    </source>
</evidence>
<feature type="transmembrane region" description="Helical" evidence="2">
    <location>
        <begin position="20"/>
        <end position="43"/>
    </location>
</feature>
<dbReference type="Proteomes" id="UP000186104">
    <property type="component" value="Chromosome"/>
</dbReference>
<gene>
    <name evidence="3" type="ORF">BJL86_2303</name>
</gene>
<feature type="transmembrane region" description="Helical" evidence="2">
    <location>
        <begin position="245"/>
        <end position="267"/>
    </location>
</feature>
<feature type="transmembrane region" description="Helical" evidence="2">
    <location>
        <begin position="279"/>
        <end position="298"/>
    </location>
</feature>
<dbReference type="EMBL" id="CP015961">
    <property type="protein sequence ID" value="ANI93067.1"/>
    <property type="molecule type" value="Genomic_DNA"/>
</dbReference>
<keyword evidence="2" id="KW-0472">Membrane</keyword>
<feature type="compositionally biased region" description="Polar residues" evidence="1">
    <location>
        <begin position="510"/>
        <end position="528"/>
    </location>
</feature>
<evidence type="ECO:0000313" key="4">
    <source>
        <dbReference type="Proteomes" id="UP000186104"/>
    </source>
</evidence>
<dbReference type="KEGG" id="dtm:BJL86_2303"/>
<organism evidence="3 4">
    <name type="scientific">Dietzia timorensis</name>
    <dbReference type="NCBI Taxonomy" id="499555"/>
    <lineage>
        <taxon>Bacteria</taxon>
        <taxon>Bacillati</taxon>
        <taxon>Actinomycetota</taxon>
        <taxon>Actinomycetes</taxon>
        <taxon>Mycobacteriales</taxon>
        <taxon>Dietziaceae</taxon>
        <taxon>Dietzia</taxon>
    </lineage>
</organism>
<keyword evidence="2" id="KW-1133">Transmembrane helix</keyword>
<keyword evidence="4" id="KW-1185">Reference proteome</keyword>
<protein>
    <submittedName>
        <fullName evidence="3">Uncharacterized protein</fullName>
    </submittedName>
</protein>
<feature type="transmembrane region" description="Helical" evidence="2">
    <location>
        <begin position="335"/>
        <end position="356"/>
    </location>
</feature>
<dbReference type="RefSeq" id="WP_156896127.1">
    <property type="nucleotide sequence ID" value="NZ_CP015961.1"/>
</dbReference>
<dbReference type="Pfam" id="PF19877">
    <property type="entry name" value="DUF6350"/>
    <property type="match status" value="1"/>
</dbReference>
<evidence type="ECO:0000256" key="1">
    <source>
        <dbReference type="SAM" id="MobiDB-lite"/>
    </source>
</evidence>
<name>A0A173LP99_9ACTN</name>
<feature type="compositionally biased region" description="Acidic residues" evidence="1">
    <location>
        <begin position="594"/>
        <end position="604"/>
    </location>
</feature>
<reference evidence="3 4" key="1">
    <citation type="submission" date="2016-06" db="EMBL/GenBank/DDBJ databases">
        <title>Complete genome sequence of a saline-alkali tolerant type strain Dietzia timorensis ID05-A0528T.</title>
        <authorList>
            <person name="Wu X."/>
        </authorList>
    </citation>
    <scope>NUCLEOTIDE SEQUENCE [LARGE SCALE GENOMIC DNA]</scope>
    <source>
        <strain evidence="3 4">ID05-A0528</strain>
    </source>
</reference>
<keyword evidence="2" id="KW-0812">Transmembrane</keyword>
<sequence length="610" mass="61777">MSSRDRGASPKIGVPKLLTSAVVPVGVTLALLVALTLIALLAMRREFASMPHFVSTMWLAVNQAPLSADGVTLSVLPLVPTLLYGFAVAWQARVTAMPYALEAEESVSSAMPGVPTDQMEAAHRAAALTTVVMVLIPVIVTGLAATVLDTASTDFPARVDGVGIALLWTVVVNLVSVTAGLWWAHVRWVRKQVPNYVVAGLHMGGAFVAATWVISGIVGIIFFLINWSDLGMLFGTAEGDAWGLVALFLLSVGYAPNVFALGSAAVVGGQANIGDASASVFTVAPGDLPALPILAAWPASQPSWWWQLALVAAALAAVLIARYSARWFAATRDGVFACLVAAATAVVVSVLARFLVGGNVGLLGSAGYPLGLTCLLIVAWMGVLGSATMALSLVGVERKRTAAADRIRQRRERVAAKNAAHGGQGAAAGAAGAGAAAGAAAAGAASGTEDTTPTHDGGGADSQGPASATAQDQAASEASAADTSVGAAEDAVPAAGGADDAASVEDRSVPETTAEASTSEPSEGQGDQSPAVVEKKVFGTEDSERDITDEFPVITEQMLAEAEAADGWTEDADEAEPVGNQGTGVDAGFGAEAEAGEGSDSEPGEGERLD</sequence>
<feature type="region of interest" description="Disordered" evidence="1">
    <location>
        <begin position="444"/>
        <end position="610"/>
    </location>
</feature>
<feature type="transmembrane region" description="Helical" evidence="2">
    <location>
        <begin position="304"/>
        <end position="323"/>
    </location>
</feature>
<feature type="compositionally biased region" description="Low complexity" evidence="1">
    <location>
        <begin position="466"/>
        <end position="501"/>
    </location>
</feature>
<dbReference type="AlphaFoldDB" id="A0A173LP99"/>
<dbReference type="STRING" id="499555.BJL86_2303"/>
<accession>A0A173LP99</accession>